<dbReference type="WBParaSite" id="L893_g18121.t1">
    <property type="protein sequence ID" value="L893_g18121.t1"/>
    <property type="gene ID" value="L893_g18121"/>
</dbReference>
<evidence type="ECO:0000313" key="4">
    <source>
        <dbReference type="WBParaSite" id="L893_g18121.t1"/>
    </source>
</evidence>
<evidence type="ECO:0000259" key="2">
    <source>
        <dbReference type="Pfam" id="PF10241"/>
    </source>
</evidence>
<dbReference type="PANTHER" id="PTHR13511">
    <property type="entry name" value="KXDL MOTIF-CONTAINING PROTEIN 1"/>
    <property type="match status" value="1"/>
</dbReference>
<dbReference type="GO" id="GO:0032418">
    <property type="term" value="P:lysosome localization"/>
    <property type="evidence" value="ECO:0007669"/>
    <property type="project" value="TreeGrafter"/>
</dbReference>
<feature type="domain" description="KxDL" evidence="2">
    <location>
        <begin position="138"/>
        <end position="222"/>
    </location>
</feature>
<protein>
    <submittedName>
        <fullName evidence="4">KxDL domain-containing protein</fullName>
    </submittedName>
</protein>
<sequence>MPNTNKCVEGRSVQEANKSYVRFGFRKYRPRAFDSQSSSSVGYSDWSYGSSKIELFPGAIWLHSPRLHSAMIHRSLGTPSQNRLKKKITGRFPGLLRLVMQNQKPRFPSVSPSTSDDVFSSTDGSIEGECPEPLLDALTSQVDKTAIEDIIDVQKKSLMRFEKSNEMLANCCELSERRLEKAREELTAGCASVLQMKADLESIFRRVRYFKQALATKYPEIYAKATAEAKKNTLEEEE</sequence>
<dbReference type="InterPro" id="IPR039843">
    <property type="entry name" value="KXD1-like"/>
</dbReference>
<dbReference type="Proteomes" id="UP000095287">
    <property type="component" value="Unplaced"/>
</dbReference>
<reference evidence="4" key="1">
    <citation type="submission" date="2016-11" db="UniProtKB">
        <authorList>
            <consortium name="WormBaseParasite"/>
        </authorList>
    </citation>
    <scope>IDENTIFICATION</scope>
</reference>
<dbReference type="PANTHER" id="PTHR13511:SF0">
    <property type="entry name" value="KXDL MOTIF-CONTAINING PROTEIN 1"/>
    <property type="match status" value="1"/>
</dbReference>
<keyword evidence="3" id="KW-1185">Reference proteome</keyword>
<comment type="similarity">
    <text evidence="1">Belongs to the KXD1 family.</text>
</comment>
<organism evidence="3 4">
    <name type="scientific">Steinernema glaseri</name>
    <dbReference type="NCBI Taxonomy" id="37863"/>
    <lineage>
        <taxon>Eukaryota</taxon>
        <taxon>Metazoa</taxon>
        <taxon>Ecdysozoa</taxon>
        <taxon>Nematoda</taxon>
        <taxon>Chromadorea</taxon>
        <taxon>Rhabditida</taxon>
        <taxon>Tylenchina</taxon>
        <taxon>Panagrolaimomorpha</taxon>
        <taxon>Strongyloidoidea</taxon>
        <taxon>Steinernematidae</taxon>
        <taxon>Steinernema</taxon>
    </lineage>
</organism>
<dbReference type="GO" id="GO:0099078">
    <property type="term" value="C:BORC complex"/>
    <property type="evidence" value="ECO:0007669"/>
    <property type="project" value="TreeGrafter"/>
</dbReference>
<dbReference type="Pfam" id="PF10241">
    <property type="entry name" value="KxDL"/>
    <property type="match status" value="1"/>
</dbReference>
<accession>A0A1I7YPB7</accession>
<proteinExistence type="inferred from homology"/>
<dbReference type="InterPro" id="IPR019371">
    <property type="entry name" value="KxDL_dom"/>
</dbReference>
<name>A0A1I7YPB7_9BILA</name>
<evidence type="ECO:0000256" key="1">
    <source>
        <dbReference type="ARBA" id="ARBA00005913"/>
    </source>
</evidence>
<evidence type="ECO:0000313" key="3">
    <source>
        <dbReference type="Proteomes" id="UP000095287"/>
    </source>
</evidence>
<dbReference type="AlphaFoldDB" id="A0A1I7YPB7"/>